<feature type="domain" description="GHMP kinase C-terminal" evidence="4">
    <location>
        <begin position="227"/>
        <end position="298"/>
    </location>
</feature>
<dbReference type="eggNOG" id="arCOG01026">
    <property type="taxonomic scope" value="Archaea"/>
</dbReference>
<dbReference type="InterPro" id="IPR014721">
    <property type="entry name" value="Ribsml_uS5_D2-typ_fold_subgr"/>
</dbReference>
<evidence type="ECO:0000256" key="1">
    <source>
        <dbReference type="ARBA" id="ARBA00022679"/>
    </source>
</evidence>
<dbReference type="OrthoDB" id="85156at2157"/>
<name>A6URR5_METVS</name>
<dbReference type="EC" id="2.4.2.54" evidence="2"/>
<dbReference type="AlphaFoldDB" id="A6URR5"/>
<dbReference type="InterPro" id="IPR013750">
    <property type="entry name" value="GHMP_kinase_C_dom"/>
</dbReference>
<evidence type="ECO:0000259" key="3">
    <source>
        <dbReference type="Pfam" id="PF00288"/>
    </source>
</evidence>
<dbReference type="EMBL" id="CP000742">
    <property type="protein sequence ID" value="ABR55187.1"/>
    <property type="molecule type" value="Genomic_DNA"/>
</dbReference>
<protein>
    <recommendedName>
        <fullName evidence="2">Beta-ribofuranosylaminobenzene 5'-phosphate synthase</fullName>
        <shortName evidence="2">Beta-RFA-P synthase</shortName>
        <ecNumber evidence="2">2.4.2.54</ecNumber>
    </recommendedName>
</protein>
<keyword evidence="6" id="KW-1185">Reference proteome</keyword>
<feature type="domain" description="GHMP kinase N-terminal" evidence="3">
    <location>
        <begin position="68"/>
        <end position="139"/>
    </location>
</feature>
<gene>
    <name evidence="5" type="ordered locus">Mevan_1290</name>
</gene>
<proteinExistence type="inferred from homology"/>
<dbReference type="GO" id="GO:0005524">
    <property type="term" value="F:ATP binding"/>
    <property type="evidence" value="ECO:0007669"/>
    <property type="project" value="UniProtKB-UniRule"/>
</dbReference>
<accession>A6URR5</accession>
<dbReference type="STRING" id="406327.Mevan_1290"/>
<dbReference type="PANTHER" id="PTHR20861:SF6">
    <property type="entry name" value="BETA-RIBOFURANOSYLPHENOL 5'-PHOSPHATE SYNTHASE"/>
    <property type="match status" value="1"/>
</dbReference>
<dbReference type="Pfam" id="PF08544">
    <property type="entry name" value="GHMP_kinases_C"/>
    <property type="match status" value="1"/>
</dbReference>
<dbReference type="RefSeq" id="WP_012066102.1">
    <property type="nucleotide sequence ID" value="NC_009634.1"/>
</dbReference>
<comment type="similarity">
    <text evidence="2">Belongs to the beta-RFA-P synthase family.</text>
</comment>
<comment type="catalytic activity">
    <reaction evidence="2">
        <text>5-phospho-alpha-D-ribose 1-diphosphate + 4-hydroxybenzoate + H(+) = 4-(beta-D-ribofuranosyl)phenol 5'-phosphate + CO2 + diphosphate</text>
        <dbReference type="Rhea" id="RHEA:48556"/>
        <dbReference type="ChEBI" id="CHEBI:15378"/>
        <dbReference type="ChEBI" id="CHEBI:16526"/>
        <dbReference type="ChEBI" id="CHEBI:17879"/>
        <dbReference type="ChEBI" id="CHEBI:33019"/>
        <dbReference type="ChEBI" id="CHEBI:58017"/>
        <dbReference type="ChEBI" id="CHEBI:82767"/>
        <dbReference type="EC" id="2.4.2.54"/>
    </reaction>
</comment>
<evidence type="ECO:0000313" key="6">
    <source>
        <dbReference type="Proteomes" id="UP000001107"/>
    </source>
</evidence>
<dbReference type="Pfam" id="PF00288">
    <property type="entry name" value="GHMP_kinases_N"/>
    <property type="match status" value="1"/>
</dbReference>
<keyword evidence="1 2" id="KW-0808">Transferase</keyword>
<comment type="function">
    <text evidence="2">Catalyzes the condensation of 4-aminobenzoate (pABA) with 5-phospho-alpha-D-ribose 1-diphosphate (PRPP) to produce beta-ribofuranosylaminobenzene 5'-phosphate (beta-RFA-P).</text>
</comment>
<evidence type="ECO:0000313" key="5">
    <source>
        <dbReference type="EMBL" id="ABR55187.1"/>
    </source>
</evidence>
<dbReference type="Proteomes" id="UP000001107">
    <property type="component" value="Chromosome"/>
</dbReference>
<dbReference type="InterPro" id="IPR020568">
    <property type="entry name" value="Ribosomal_Su5_D2-typ_SF"/>
</dbReference>
<dbReference type="GeneID" id="5324752"/>
<dbReference type="PIRSF" id="PIRSF004884">
    <property type="entry name" value="Sugar_kin_arch"/>
    <property type="match status" value="1"/>
</dbReference>
<dbReference type="Gene3D" id="3.30.230.10">
    <property type="match status" value="1"/>
</dbReference>
<dbReference type="InterPro" id="IPR053442">
    <property type="entry name" value="Beta-RFA-P_synthase"/>
</dbReference>
<dbReference type="InterPro" id="IPR006204">
    <property type="entry name" value="GHMP_kinase_N_dom"/>
</dbReference>
<reference evidence="5" key="1">
    <citation type="submission" date="2007-06" db="EMBL/GenBank/DDBJ databases">
        <title>Complete sequence of Methanococcus vannielii SB.</title>
        <authorList>
            <consortium name="US DOE Joint Genome Institute"/>
            <person name="Copeland A."/>
            <person name="Lucas S."/>
            <person name="Lapidus A."/>
            <person name="Barry K."/>
            <person name="Glavina del Rio T."/>
            <person name="Dalin E."/>
            <person name="Tice H."/>
            <person name="Pitluck S."/>
            <person name="Chain P."/>
            <person name="Malfatti S."/>
            <person name="Shin M."/>
            <person name="Vergez L."/>
            <person name="Schmutz J."/>
            <person name="Larimer F."/>
            <person name="Land M."/>
            <person name="Hauser L."/>
            <person name="Kyrpides N."/>
            <person name="Anderson I."/>
            <person name="Sieprawska-Lupa M."/>
            <person name="Whitman W.B."/>
            <person name="Richardson P."/>
        </authorList>
    </citation>
    <scope>NUCLEOTIDE SEQUENCE [LARGE SCALE GENOMIC DNA]</scope>
    <source>
        <strain evidence="5">SB</strain>
    </source>
</reference>
<comment type="pathway">
    <text evidence="2">Cofactor biosynthesis; 5,6,7,8-tetrahydromethanopterin biosynthesis.</text>
</comment>
<dbReference type="NCBIfam" id="NF040726">
    <property type="entry name" value="BetaRFA-P_synth"/>
    <property type="match status" value="1"/>
</dbReference>
<dbReference type="HOGENOM" id="CLU_061764_0_0_2"/>
<organism evidence="5 6">
    <name type="scientific">Methanococcus vannielii (strain ATCC 35089 / DSM 1224 / JCM 13029 / OCM 148 / SB)</name>
    <dbReference type="NCBI Taxonomy" id="406327"/>
    <lineage>
        <taxon>Archaea</taxon>
        <taxon>Methanobacteriati</taxon>
        <taxon>Methanobacteriota</taxon>
        <taxon>Methanomada group</taxon>
        <taxon>Methanococci</taxon>
        <taxon>Methanococcales</taxon>
        <taxon>Methanococcaceae</taxon>
        <taxon>Methanococcus</taxon>
    </lineage>
</organism>
<dbReference type="PANTHER" id="PTHR20861">
    <property type="entry name" value="HOMOSERINE/4-DIPHOSPHOCYTIDYL-2-C-METHYL-D-ERYTHRITOL KINASE"/>
    <property type="match status" value="1"/>
</dbReference>
<dbReference type="UniPathway" id="UPA00065"/>
<dbReference type="InterPro" id="IPR004422">
    <property type="entry name" value="RFAP_synthase"/>
</dbReference>
<evidence type="ECO:0000259" key="4">
    <source>
        <dbReference type="Pfam" id="PF08544"/>
    </source>
</evidence>
<dbReference type="KEGG" id="mvn:Mevan_1290"/>
<dbReference type="SUPFAM" id="SSF54211">
    <property type="entry name" value="Ribosomal protein S5 domain 2-like"/>
    <property type="match status" value="1"/>
</dbReference>
<comment type="subunit">
    <text evidence="2">Homodimer.</text>
</comment>
<keyword evidence="2" id="KW-0328">Glycosyltransferase</keyword>
<sequence length="325" mass="35798">MKLTSPSRIHMGLIDLNGNLGRVDGGLGVAIDYPNFKIEGLESDEIEIDFKVKIEEKDKIDIERRILDSARKVLSKIGENGIKLTVNGVIPAHSGLGSGTQISLSTGKITSLVYGHEINAENLAKITGRGGTSGIGVASFEKGGYIIDSGHSFGIGKDKFDFQPSSVSENVRPAPVIFRHDFNWDIVLTMPKGEQIYGEREVDMFKKYCPILESETEKICRIILMKMIPSVIENDLDSFGFCINELQKLGFKKAEVKLQSPAIKNMLEKLQKISYSGISSFGPTIYSLGDKKTIIEASNEYFDIHGIDGEIISTRANNTGFELTR</sequence>
<dbReference type="GO" id="GO:0043793">
    <property type="term" value="F:beta-ribofuranosylaminobenzene 5'-phosphate synthase activity"/>
    <property type="evidence" value="ECO:0007669"/>
    <property type="project" value="UniProtKB-EC"/>
</dbReference>
<dbReference type="NCBIfam" id="TIGR00144">
    <property type="entry name" value="beta_RFAP_syn"/>
    <property type="match status" value="1"/>
</dbReference>
<evidence type="ECO:0000256" key="2">
    <source>
        <dbReference type="PIRNR" id="PIRNR004884"/>
    </source>
</evidence>